<dbReference type="GeneID" id="93585737"/>
<evidence type="ECO:0000313" key="8">
    <source>
        <dbReference type="Proteomes" id="UP000283090"/>
    </source>
</evidence>
<keyword evidence="8" id="KW-1185">Reference proteome</keyword>
<proteinExistence type="inferred from homology"/>
<dbReference type="OrthoDB" id="10009287at2759"/>
<evidence type="ECO:0000256" key="4">
    <source>
        <dbReference type="ARBA" id="ARBA00022989"/>
    </source>
</evidence>
<protein>
    <recommendedName>
        <fullName evidence="6">Protein YOP1</fullName>
    </recommendedName>
</protein>
<keyword evidence="3 6" id="KW-0812">Transmembrane</keyword>
<comment type="similarity">
    <text evidence="2 6">Belongs to the DP1 family.</text>
</comment>
<feature type="transmembrane region" description="Helical" evidence="6">
    <location>
        <begin position="21"/>
        <end position="39"/>
    </location>
</feature>
<dbReference type="Proteomes" id="UP000283090">
    <property type="component" value="Unassembled WGS sequence"/>
</dbReference>
<feature type="transmembrane region" description="Helical" evidence="6">
    <location>
        <begin position="105"/>
        <end position="126"/>
    </location>
</feature>
<organism evidence="7 8">
    <name type="scientific">Arthrobotrys flagrans</name>
    <name type="common">Nematode-trapping fungus</name>
    <name type="synonym">Trichothecium flagrans</name>
    <dbReference type="NCBI Taxonomy" id="97331"/>
    <lineage>
        <taxon>Eukaryota</taxon>
        <taxon>Fungi</taxon>
        <taxon>Dikarya</taxon>
        <taxon>Ascomycota</taxon>
        <taxon>Pezizomycotina</taxon>
        <taxon>Orbiliomycetes</taxon>
        <taxon>Orbiliales</taxon>
        <taxon>Orbiliaceae</taxon>
        <taxon>Arthrobotrys</taxon>
    </lineage>
</organism>
<evidence type="ECO:0000256" key="1">
    <source>
        <dbReference type="ARBA" id="ARBA00004141"/>
    </source>
</evidence>
<evidence type="ECO:0000256" key="2">
    <source>
        <dbReference type="ARBA" id="ARBA00008573"/>
    </source>
</evidence>
<dbReference type="RefSeq" id="XP_067490639.1">
    <property type="nucleotide sequence ID" value="XM_067632363.1"/>
</dbReference>
<evidence type="ECO:0000256" key="3">
    <source>
        <dbReference type="ARBA" id="ARBA00022692"/>
    </source>
</evidence>
<gene>
    <name evidence="7" type="ORF">DFL_003426</name>
</gene>
<dbReference type="EMBL" id="SAEB01000006">
    <property type="protein sequence ID" value="RVD85095.1"/>
    <property type="molecule type" value="Genomic_DNA"/>
</dbReference>
<dbReference type="PANTHER" id="PTHR12300:SF161">
    <property type="entry name" value="RECEPTOR EXPRESSION-ENHANCING PROTEIN"/>
    <property type="match status" value="1"/>
</dbReference>
<comment type="caution">
    <text evidence="7">The sequence shown here is derived from an EMBL/GenBank/DDBJ whole genome shotgun (WGS) entry which is preliminary data.</text>
</comment>
<sequence length="162" mass="18736">MAFQEWPQNGVTQFDKEQTNILKAYVIGGIVFLYSVLISNSESQLLIYLLGFVIPAYYSLQTLFTTQQADDTQSSLTYWVCFSFLTVLESSFDILYYSWFRLYYLFKFALILWLVLPQFNGAQILFRKALYPLFARYFQGQNCGSASIRAKVDAATEKAHTL</sequence>
<dbReference type="InterPro" id="IPR004345">
    <property type="entry name" value="TB2_DP1_HVA22"/>
</dbReference>
<dbReference type="Pfam" id="PF03134">
    <property type="entry name" value="TB2_DP1_HVA22"/>
    <property type="match status" value="1"/>
</dbReference>
<feature type="transmembrane region" description="Helical" evidence="6">
    <location>
        <begin position="45"/>
        <end position="64"/>
    </location>
</feature>
<name>A0A437A1T0_ARTFL</name>
<reference evidence="7 8" key="1">
    <citation type="submission" date="2019-01" db="EMBL/GenBank/DDBJ databases">
        <title>Intercellular communication is required for trap formation in the nematode-trapping fungus Duddingtonia flagrans.</title>
        <authorList>
            <person name="Youssar L."/>
            <person name="Wernet V."/>
            <person name="Hensel N."/>
            <person name="Hildebrandt H.-G."/>
            <person name="Fischer R."/>
        </authorList>
    </citation>
    <scope>NUCLEOTIDE SEQUENCE [LARGE SCALE GENOMIC DNA]</scope>
    <source>
        <strain evidence="7 8">CBS H-5679</strain>
    </source>
</reference>
<keyword evidence="4 6" id="KW-1133">Transmembrane helix</keyword>
<dbReference type="STRING" id="97331.A0A437A1T0"/>
<evidence type="ECO:0000313" key="7">
    <source>
        <dbReference type="EMBL" id="RVD85095.1"/>
    </source>
</evidence>
<dbReference type="VEuPathDB" id="FungiDB:DFL_003426"/>
<evidence type="ECO:0000256" key="6">
    <source>
        <dbReference type="RuleBase" id="RU362006"/>
    </source>
</evidence>
<evidence type="ECO:0000256" key="5">
    <source>
        <dbReference type="ARBA" id="ARBA00023136"/>
    </source>
</evidence>
<dbReference type="PANTHER" id="PTHR12300">
    <property type="entry name" value="HVA22-LIKE PROTEINS"/>
    <property type="match status" value="1"/>
</dbReference>
<dbReference type="GO" id="GO:0016020">
    <property type="term" value="C:membrane"/>
    <property type="evidence" value="ECO:0007669"/>
    <property type="project" value="UniProtKB-SubCell"/>
</dbReference>
<comment type="subcellular location">
    <subcellularLocation>
        <location evidence="1 6">Membrane</location>
        <topology evidence="1 6">Multi-pass membrane protein</topology>
    </subcellularLocation>
</comment>
<keyword evidence="5 6" id="KW-0472">Membrane</keyword>
<accession>A0A437A1T0</accession>
<feature type="transmembrane region" description="Helical" evidence="6">
    <location>
        <begin position="76"/>
        <end position="99"/>
    </location>
</feature>
<dbReference type="AlphaFoldDB" id="A0A437A1T0"/>